<dbReference type="EMBL" id="MTYJ01000108">
    <property type="protein sequence ID" value="OQV14196.1"/>
    <property type="molecule type" value="Genomic_DNA"/>
</dbReference>
<reference evidence="3" key="1">
    <citation type="submission" date="2017-01" db="EMBL/GenBank/DDBJ databases">
        <title>Comparative genomics of anhydrobiosis in the tardigrade Hypsibius dujardini.</title>
        <authorList>
            <person name="Yoshida Y."/>
            <person name="Koutsovoulos G."/>
            <person name="Laetsch D."/>
            <person name="Stevens L."/>
            <person name="Kumar S."/>
            <person name="Horikawa D."/>
            <person name="Ishino K."/>
            <person name="Komine S."/>
            <person name="Tomita M."/>
            <person name="Blaxter M."/>
            <person name="Arakawa K."/>
        </authorList>
    </citation>
    <scope>NUCLEOTIDE SEQUENCE [LARGE SCALE GENOMIC DNA]</scope>
    <source>
        <strain evidence="3">Z151</strain>
    </source>
</reference>
<evidence type="ECO:0000256" key="1">
    <source>
        <dbReference type="SAM" id="MobiDB-lite"/>
    </source>
</evidence>
<dbReference type="AlphaFoldDB" id="A0A1W0WG69"/>
<protein>
    <recommendedName>
        <fullName evidence="4">C2H2-type domain-containing protein</fullName>
    </recommendedName>
</protein>
<feature type="region of interest" description="Disordered" evidence="1">
    <location>
        <begin position="1"/>
        <end position="46"/>
    </location>
</feature>
<evidence type="ECO:0000313" key="2">
    <source>
        <dbReference type="EMBL" id="OQV14196.1"/>
    </source>
</evidence>
<accession>A0A1W0WG69</accession>
<keyword evidence="3" id="KW-1185">Reference proteome</keyword>
<gene>
    <name evidence="2" type="ORF">BV898_11550</name>
</gene>
<evidence type="ECO:0008006" key="4">
    <source>
        <dbReference type="Google" id="ProtNLM"/>
    </source>
</evidence>
<dbReference type="Proteomes" id="UP000192578">
    <property type="component" value="Unassembled WGS sequence"/>
</dbReference>
<organism evidence="2 3">
    <name type="scientific">Hypsibius exemplaris</name>
    <name type="common">Freshwater tardigrade</name>
    <dbReference type="NCBI Taxonomy" id="2072580"/>
    <lineage>
        <taxon>Eukaryota</taxon>
        <taxon>Metazoa</taxon>
        <taxon>Ecdysozoa</taxon>
        <taxon>Tardigrada</taxon>
        <taxon>Eutardigrada</taxon>
        <taxon>Parachela</taxon>
        <taxon>Hypsibioidea</taxon>
        <taxon>Hypsibiidae</taxon>
        <taxon>Hypsibius</taxon>
    </lineage>
</organism>
<name>A0A1W0WG69_HYPEX</name>
<evidence type="ECO:0000313" key="3">
    <source>
        <dbReference type="Proteomes" id="UP000192578"/>
    </source>
</evidence>
<comment type="caution">
    <text evidence="2">The sequence shown here is derived from an EMBL/GenBank/DDBJ whole genome shotgun (WGS) entry which is preliminary data.</text>
</comment>
<sequence length="365" mass="40808">MEDAHGSQKSGVADSMEGNERPEQSPPGVKDPAESTENTSRAISTTKEQFDLSDLFAVTKTGKKNVKPKKTSVFIDVKGLGTKHKNADENQKSSKKQEYREMYRSSATAACFQYKTTTKSTDVGFENLGIFSEVFVEHRVMCISRVLRGHQTVGMEEARRTAEKEDIVDLSGLEKPFATMFPKEVMFMSSTMPEGKDTKKPKLECPCGYMSESDYEKVRHDNVCIESMKACKKISHFTCDCGNRFTGKSIWLAHRKISHGDKKSFGCPVKGCFFDAVTFCQAMEHARYHREWDARRTTQVGEILLCSVVGNTTSQSAELQSTNPILKIHKLKIVHKNGVLNRDADALIRYAVGENPSDAENVMNA</sequence>
<feature type="compositionally biased region" description="Polar residues" evidence="1">
    <location>
        <begin position="35"/>
        <end position="46"/>
    </location>
</feature>
<proteinExistence type="predicted"/>